<evidence type="ECO:0000256" key="1">
    <source>
        <dbReference type="ARBA" id="ARBA00022729"/>
    </source>
</evidence>
<dbReference type="SMART" id="SM00044">
    <property type="entry name" value="CYCc"/>
    <property type="match status" value="1"/>
</dbReference>
<accession>A0A7S1QMF1</accession>
<dbReference type="EMBL" id="HBGF01042966">
    <property type="protein sequence ID" value="CAD9143109.1"/>
    <property type="molecule type" value="Transcribed_RNA"/>
</dbReference>
<feature type="domain" description="Guanylate cyclase" evidence="4">
    <location>
        <begin position="469"/>
        <end position="589"/>
    </location>
</feature>
<keyword evidence="2" id="KW-0472">Membrane</keyword>
<keyword evidence="2" id="KW-1133">Transmembrane helix</keyword>
<dbReference type="Pfam" id="PF00211">
    <property type="entry name" value="Guanylate_cyc"/>
    <property type="match status" value="1"/>
</dbReference>
<feature type="chain" id="PRO_5030558071" description="Guanylate cyclase domain-containing protein" evidence="3">
    <location>
        <begin position="26"/>
        <end position="809"/>
    </location>
</feature>
<dbReference type="PROSITE" id="PS50125">
    <property type="entry name" value="GUANYLATE_CYCLASE_2"/>
    <property type="match status" value="1"/>
</dbReference>
<protein>
    <recommendedName>
        <fullName evidence="4">Guanylate cyclase domain-containing protein</fullName>
    </recommendedName>
</protein>
<dbReference type="InterPro" id="IPR001054">
    <property type="entry name" value="A/G_cyclase"/>
</dbReference>
<dbReference type="Gene3D" id="3.40.50.2300">
    <property type="match status" value="2"/>
</dbReference>
<dbReference type="SUPFAM" id="SSF55073">
    <property type="entry name" value="Nucleotide cyclase"/>
    <property type="match status" value="1"/>
</dbReference>
<dbReference type="AlphaFoldDB" id="A0A7S1QMF1"/>
<evidence type="ECO:0000313" key="5">
    <source>
        <dbReference type="EMBL" id="CAD9143109.1"/>
    </source>
</evidence>
<dbReference type="GO" id="GO:0009190">
    <property type="term" value="P:cyclic nucleotide biosynthetic process"/>
    <property type="evidence" value="ECO:0007669"/>
    <property type="project" value="InterPro"/>
</dbReference>
<dbReference type="InterPro" id="IPR003760">
    <property type="entry name" value="PnrA-like"/>
</dbReference>
<feature type="transmembrane region" description="Helical" evidence="2">
    <location>
        <begin position="425"/>
        <end position="447"/>
    </location>
</feature>
<dbReference type="PANTHER" id="PTHR43081">
    <property type="entry name" value="ADENYLATE CYCLASE, TERMINAL-DIFFERENTIATION SPECIFIC-RELATED"/>
    <property type="match status" value="1"/>
</dbReference>
<keyword evidence="1 3" id="KW-0732">Signal</keyword>
<dbReference type="CDD" id="cd07302">
    <property type="entry name" value="CHD"/>
    <property type="match status" value="1"/>
</dbReference>
<feature type="signal peptide" evidence="3">
    <location>
        <begin position="1"/>
        <end position="25"/>
    </location>
</feature>
<evidence type="ECO:0000256" key="3">
    <source>
        <dbReference type="SAM" id="SignalP"/>
    </source>
</evidence>
<organism evidence="5">
    <name type="scientific">Neobodo designis</name>
    <name type="common">Flagellated protozoan</name>
    <name type="synonym">Bodo designis</name>
    <dbReference type="NCBI Taxonomy" id="312471"/>
    <lineage>
        <taxon>Eukaryota</taxon>
        <taxon>Discoba</taxon>
        <taxon>Euglenozoa</taxon>
        <taxon>Kinetoplastea</taxon>
        <taxon>Metakinetoplastina</taxon>
        <taxon>Neobodonida</taxon>
        <taxon>Neobodo</taxon>
    </lineage>
</organism>
<dbReference type="Pfam" id="PF02608">
    <property type="entry name" value="Bmp"/>
    <property type="match status" value="1"/>
</dbReference>
<reference evidence="5" key="1">
    <citation type="submission" date="2021-01" db="EMBL/GenBank/DDBJ databases">
        <authorList>
            <person name="Corre E."/>
            <person name="Pelletier E."/>
            <person name="Niang G."/>
            <person name="Scheremetjew M."/>
            <person name="Finn R."/>
            <person name="Kale V."/>
            <person name="Holt S."/>
            <person name="Cochrane G."/>
            <person name="Meng A."/>
            <person name="Brown T."/>
            <person name="Cohen L."/>
        </authorList>
    </citation>
    <scope>NUCLEOTIDE SEQUENCE</scope>
    <source>
        <strain evidence="5">CCAP 1951/1</strain>
    </source>
</reference>
<dbReference type="InterPro" id="IPR050697">
    <property type="entry name" value="Adenylyl/Guanylyl_Cyclase_3/4"/>
</dbReference>
<evidence type="ECO:0000256" key="2">
    <source>
        <dbReference type="SAM" id="Phobius"/>
    </source>
</evidence>
<name>A0A7S1QMF1_NEODS</name>
<evidence type="ECO:0000259" key="4">
    <source>
        <dbReference type="PROSITE" id="PS50125"/>
    </source>
</evidence>
<sequence length="809" mass="87328">MRRFAVTSALALVATLCLFAFPTAAQSSAAPSTITTCYLLFGSLDDLGYTYSHNLGRITAHKRLSVRFPNTEIRSVSQPGAFFMNHSEVLQGFVDRGCSVIHATASGFADSIRPFVFRYPNITFSIQNGFWQLPYAPNIVNYAARNYKPWYVAGRVAGREARTAVGFIAAWAHEGEVISAVNAFADGVWAENPTLPVHVVPTQAWWSPPKELLAVRMLRESLGCDVVGQYTDSFVAAQYANGRTDGMFSVQMHGIATRFYGDAVLTCVYSDWSSIYEEIEADRINGHALPVRNYIFSDAVAQLCDVSSRAASTTLRFANDFNVTTAPAFSGWTDSAIRNITTFASGIVQHTPMPDPDAHCAIGNVFEYVVNASSSIAQPRCVPCPENTKGTADRAACSPCEDGLIADAGSASCRLPPAPGVNTGAIVGGVLGAIAVVGIAFVVLAAVQSKRMAAAVRDTTHAPRQSPCTLVFTDVEQSTMLWSDAPDAMAHALEIHNAHIRDAIAAHKCYEVKTAGDSFMIACPDVATAVRLCVQVEKAMLRQEWSPELPLPLRVRMGFAHGEVEVVFDEYSKGYDYFGTTVNLAARCEAAADGGQVFMPNGTLTIAAANELGVGLSEPFERDLRGFDEPVRLVELDIPEVTTAYAHTRKGLYLDSNSNQSAASHLSHARSDEFMMQDFSEADRHPLVVQGTLSRQAYLSFHGVLTSVLQQTFQQMGRDDRQRMAKQLAKATGVKRPPEDTRAAVKAIATHVLAVGRYHVMQAAVDRAVRDGAMDAAGLRGSCQSPTSAAFSTSVPGAFPSEQQALTDV</sequence>
<dbReference type="GO" id="GO:0035556">
    <property type="term" value="P:intracellular signal transduction"/>
    <property type="evidence" value="ECO:0007669"/>
    <property type="project" value="InterPro"/>
</dbReference>
<dbReference type="PANTHER" id="PTHR43081:SF1">
    <property type="entry name" value="ADENYLATE CYCLASE, TERMINAL-DIFFERENTIATION SPECIFIC"/>
    <property type="match status" value="1"/>
</dbReference>
<proteinExistence type="predicted"/>
<gene>
    <name evidence="5" type="ORF">NDES1114_LOCUS28748</name>
</gene>
<keyword evidence="2" id="KW-0812">Transmembrane</keyword>
<dbReference type="Gene3D" id="3.30.70.1230">
    <property type="entry name" value="Nucleotide cyclase"/>
    <property type="match status" value="1"/>
</dbReference>
<dbReference type="InterPro" id="IPR029787">
    <property type="entry name" value="Nucleotide_cyclase"/>
</dbReference>
<dbReference type="GO" id="GO:0005886">
    <property type="term" value="C:plasma membrane"/>
    <property type="evidence" value="ECO:0007669"/>
    <property type="project" value="InterPro"/>
</dbReference>